<comment type="subcellular location">
    <subcellularLocation>
        <location evidence="1">Nucleus</location>
    </subcellularLocation>
</comment>
<comment type="caution">
    <text evidence="11">The sequence shown here is derived from an EMBL/GenBank/DDBJ whole genome shotgun (WGS) entry which is preliminary data.</text>
</comment>
<evidence type="ECO:0000313" key="12">
    <source>
        <dbReference type="Proteomes" id="UP001232148"/>
    </source>
</evidence>
<evidence type="ECO:0000256" key="3">
    <source>
        <dbReference type="ARBA" id="ARBA00022771"/>
    </source>
</evidence>
<protein>
    <recommendedName>
        <fullName evidence="10">C2H2-type domain-containing protein</fullName>
    </recommendedName>
</protein>
<proteinExistence type="predicted"/>
<evidence type="ECO:0000313" key="11">
    <source>
        <dbReference type="EMBL" id="KAK2024325.1"/>
    </source>
</evidence>
<feature type="region of interest" description="Disordered" evidence="9">
    <location>
        <begin position="249"/>
        <end position="274"/>
    </location>
</feature>
<evidence type="ECO:0000256" key="1">
    <source>
        <dbReference type="ARBA" id="ARBA00004123"/>
    </source>
</evidence>
<feature type="region of interest" description="Disordered" evidence="9">
    <location>
        <begin position="1"/>
        <end position="165"/>
    </location>
</feature>
<keyword evidence="2" id="KW-0479">Metal-binding</keyword>
<dbReference type="GO" id="GO:0006357">
    <property type="term" value="P:regulation of transcription by RNA polymerase II"/>
    <property type="evidence" value="ECO:0007669"/>
    <property type="project" value="TreeGrafter"/>
</dbReference>
<dbReference type="InterPro" id="IPR013087">
    <property type="entry name" value="Znf_C2H2_type"/>
</dbReference>
<keyword evidence="4" id="KW-0862">Zinc</keyword>
<feature type="compositionally biased region" description="Low complexity" evidence="9">
    <location>
        <begin position="146"/>
        <end position="158"/>
    </location>
</feature>
<feature type="domain" description="C2H2-type" evidence="10">
    <location>
        <begin position="163"/>
        <end position="187"/>
    </location>
</feature>
<dbReference type="InterPro" id="IPR036236">
    <property type="entry name" value="Znf_C2H2_sf"/>
</dbReference>
<dbReference type="Pfam" id="PF13894">
    <property type="entry name" value="zf-C2H2_4"/>
    <property type="match status" value="1"/>
</dbReference>
<dbReference type="GO" id="GO:0008270">
    <property type="term" value="F:zinc ion binding"/>
    <property type="evidence" value="ECO:0007669"/>
    <property type="project" value="UniProtKB-KW"/>
</dbReference>
<evidence type="ECO:0000256" key="2">
    <source>
        <dbReference type="ARBA" id="ARBA00022723"/>
    </source>
</evidence>
<name>A0AAD9H8Q1_9PEZI</name>
<dbReference type="GO" id="GO:0005634">
    <property type="term" value="C:nucleus"/>
    <property type="evidence" value="ECO:0007669"/>
    <property type="project" value="UniProtKB-SubCell"/>
</dbReference>
<dbReference type="Gene3D" id="3.30.160.60">
    <property type="entry name" value="Classic Zinc Finger"/>
    <property type="match status" value="2"/>
</dbReference>
<feature type="compositionally biased region" description="Basic and acidic residues" evidence="9">
    <location>
        <begin position="38"/>
        <end position="47"/>
    </location>
</feature>
<sequence>MSRKGKERERDYRHAFRPGAGDPALWCREEDEGADWTHGPDGRRWAWTDEPDPTPGEWTAPPQQATGESPHADPQPGAADWDPGDYMHMDARSPLPDQQDESASSSSFSSSSSSSSSPFDAREPEEPAPVVAEPSRASTKNKHKPGSSAAKASARGAPPKQPVQCDWEGCGKWFPRPTELNKHVKKHHLPPSIACEARDAAPLPCDKMFRANKDMYRHVRNAHPLFAADPGNNIPPEGGRCPVCGGWVGRDDNLKRHVDEQHKDARRERRRRGG</sequence>
<evidence type="ECO:0000259" key="10">
    <source>
        <dbReference type="PROSITE" id="PS50157"/>
    </source>
</evidence>
<dbReference type="PROSITE" id="PS50157">
    <property type="entry name" value="ZINC_FINGER_C2H2_2"/>
    <property type="match status" value="1"/>
</dbReference>
<dbReference type="SMART" id="SM00355">
    <property type="entry name" value="ZnF_C2H2"/>
    <property type="match status" value="3"/>
</dbReference>
<evidence type="ECO:0000256" key="5">
    <source>
        <dbReference type="ARBA" id="ARBA00023015"/>
    </source>
</evidence>
<keyword evidence="3 8" id="KW-0863">Zinc-finger</keyword>
<dbReference type="SUPFAM" id="SSF57667">
    <property type="entry name" value="beta-beta-alpha zinc fingers"/>
    <property type="match status" value="1"/>
</dbReference>
<dbReference type="AlphaFoldDB" id="A0AAD9H8Q1"/>
<keyword evidence="7" id="KW-0539">Nucleus</keyword>
<evidence type="ECO:0000256" key="9">
    <source>
        <dbReference type="SAM" id="MobiDB-lite"/>
    </source>
</evidence>
<dbReference type="PANTHER" id="PTHR46179">
    <property type="entry name" value="ZINC FINGER PROTEIN"/>
    <property type="match status" value="1"/>
</dbReference>
<evidence type="ECO:0000256" key="4">
    <source>
        <dbReference type="ARBA" id="ARBA00022833"/>
    </source>
</evidence>
<dbReference type="Proteomes" id="UP001232148">
    <property type="component" value="Unassembled WGS sequence"/>
</dbReference>
<dbReference type="PROSITE" id="PS00028">
    <property type="entry name" value="ZINC_FINGER_C2H2_1"/>
    <property type="match status" value="1"/>
</dbReference>
<keyword evidence="6" id="KW-0804">Transcription</keyword>
<keyword evidence="5" id="KW-0805">Transcription regulation</keyword>
<accession>A0AAD9H8Q1</accession>
<evidence type="ECO:0000256" key="8">
    <source>
        <dbReference type="PROSITE-ProRule" id="PRU00042"/>
    </source>
</evidence>
<evidence type="ECO:0000256" key="7">
    <source>
        <dbReference type="ARBA" id="ARBA00023242"/>
    </source>
</evidence>
<feature type="compositionally biased region" description="Low complexity" evidence="9">
    <location>
        <begin position="102"/>
        <end position="117"/>
    </location>
</feature>
<keyword evidence="12" id="KW-1185">Reference proteome</keyword>
<dbReference type="EMBL" id="MU842968">
    <property type="protein sequence ID" value="KAK2024325.1"/>
    <property type="molecule type" value="Genomic_DNA"/>
</dbReference>
<dbReference type="PANTHER" id="PTHR46179:SF13">
    <property type="entry name" value="C2H2-TYPE DOMAIN-CONTAINING PROTEIN"/>
    <property type="match status" value="1"/>
</dbReference>
<evidence type="ECO:0000256" key="6">
    <source>
        <dbReference type="ARBA" id="ARBA00023163"/>
    </source>
</evidence>
<dbReference type="InterPro" id="IPR051061">
    <property type="entry name" value="Zinc_finger_trans_reg"/>
</dbReference>
<feature type="compositionally biased region" description="Low complexity" evidence="9">
    <location>
        <begin position="128"/>
        <end position="138"/>
    </location>
</feature>
<reference evidence="11" key="1">
    <citation type="submission" date="2021-06" db="EMBL/GenBank/DDBJ databases">
        <title>Comparative genomics, transcriptomics and evolutionary studies reveal genomic signatures of adaptation to plant cell wall in hemibiotrophic fungi.</title>
        <authorList>
            <consortium name="DOE Joint Genome Institute"/>
            <person name="Baroncelli R."/>
            <person name="Diaz J.F."/>
            <person name="Benocci T."/>
            <person name="Peng M."/>
            <person name="Battaglia E."/>
            <person name="Haridas S."/>
            <person name="Andreopoulos W."/>
            <person name="Labutti K."/>
            <person name="Pangilinan J."/>
            <person name="Floch G.L."/>
            <person name="Makela M.R."/>
            <person name="Henrissat B."/>
            <person name="Grigoriev I.V."/>
            <person name="Crouch J.A."/>
            <person name="De Vries R.P."/>
            <person name="Sukno S.A."/>
            <person name="Thon M.R."/>
        </authorList>
    </citation>
    <scope>NUCLEOTIDE SEQUENCE</scope>
    <source>
        <strain evidence="11">MAFF235873</strain>
    </source>
</reference>
<gene>
    <name evidence="11" type="ORF">LX32DRAFT_697239</name>
</gene>
<organism evidence="11 12">
    <name type="scientific">Colletotrichum zoysiae</name>
    <dbReference type="NCBI Taxonomy" id="1216348"/>
    <lineage>
        <taxon>Eukaryota</taxon>
        <taxon>Fungi</taxon>
        <taxon>Dikarya</taxon>
        <taxon>Ascomycota</taxon>
        <taxon>Pezizomycotina</taxon>
        <taxon>Sordariomycetes</taxon>
        <taxon>Hypocreomycetidae</taxon>
        <taxon>Glomerellales</taxon>
        <taxon>Glomerellaceae</taxon>
        <taxon>Colletotrichum</taxon>
        <taxon>Colletotrichum graminicola species complex</taxon>
    </lineage>
</organism>
<feature type="compositionally biased region" description="Basic and acidic residues" evidence="9">
    <location>
        <begin position="249"/>
        <end position="267"/>
    </location>
</feature>
<feature type="compositionally biased region" description="Basic and acidic residues" evidence="9">
    <location>
        <begin position="1"/>
        <end position="14"/>
    </location>
</feature>